<dbReference type="WBParaSite" id="PSU_v2.g18542.t1">
    <property type="protein sequence ID" value="PSU_v2.g18542.t1"/>
    <property type="gene ID" value="PSU_v2.g18542"/>
</dbReference>
<dbReference type="InterPro" id="IPR012338">
    <property type="entry name" value="Beta-lactam/transpept-like"/>
</dbReference>
<dbReference type="GO" id="GO:0006543">
    <property type="term" value="P:L-glutamine catabolic process"/>
    <property type="evidence" value="ECO:0007669"/>
    <property type="project" value="TreeGrafter"/>
</dbReference>
<evidence type="ECO:0000256" key="5">
    <source>
        <dbReference type="ARBA" id="ARBA00049534"/>
    </source>
</evidence>
<dbReference type="EC" id="3.5.1.2" evidence="3"/>
<evidence type="ECO:0000313" key="7">
    <source>
        <dbReference type="WBParaSite" id="PSU_v2.g18542.t1"/>
    </source>
</evidence>
<dbReference type="WBParaSite" id="PSU_v2.g18543.t1">
    <property type="protein sequence ID" value="PSU_v2.g18543.t1"/>
    <property type="gene ID" value="PSU_v2.g18543"/>
</dbReference>
<organism evidence="6 7">
    <name type="scientific">Panagrolaimus superbus</name>
    <dbReference type="NCBI Taxonomy" id="310955"/>
    <lineage>
        <taxon>Eukaryota</taxon>
        <taxon>Metazoa</taxon>
        <taxon>Ecdysozoa</taxon>
        <taxon>Nematoda</taxon>
        <taxon>Chromadorea</taxon>
        <taxon>Rhabditida</taxon>
        <taxon>Tylenchina</taxon>
        <taxon>Panagrolaimomorpha</taxon>
        <taxon>Panagrolaimoidea</taxon>
        <taxon>Panagrolaimidae</taxon>
        <taxon>Panagrolaimus</taxon>
    </lineage>
</organism>
<evidence type="ECO:0000256" key="3">
    <source>
        <dbReference type="ARBA" id="ARBA00012918"/>
    </source>
</evidence>
<protein>
    <recommendedName>
        <fullName evidence="3">glutaminase</fullName>
        <ecNumber evidence="3">3.5.1.2</ecNumber>
    </recommendedName>
</protein>
<proteinExistence type="inferred from homology"/>
<dbReference type="PANTHER" id="PTHR12544">
    <property type="entry name" value="GLUTAMINASE"/>
    <property type="match status" value="1"/>
</dbReference>
<evidence type="ECO:0000256" key="1">
    <source>
        <dbReference type="ARBA" id="ARBA00011076"/>
    </source>
</evidence>
<accession>A0A914YE63</accession>
<name>A0A914YE63_9BILA</name>
<dbReference type="InterPro" id="IPR015868">
    <property type="entry name" value="Glutaminase"/>
</dbReference>
<dbReference type="Pfam" id="PF04960">
    <property type="entry name" value="Glutaminase"/>
    <property type="match status" value="1"/>
</dbReference>
<evidence type="ECO:0000313" key="8">
    <source>
        <dbReference type="WBParaSite" id="PSU_v2.g18543.t1"/>
    </source>
</evidence>
<dbReference type="Proteomes" id="UP000887577">
    <property type="component" value="Unplaced"/>
</dbReference>
<sequence length="77" mass="8425">MKEIYATCIDVEEGNVATYIPQLARVNPDYWGVSICTIDGQRMDFGATKVPFCLQSISKAFNYALVASELGADIVSD</sequence>
<keyword evidence="6" id="KW-1185">Reference proteome</keyword>
<comment type="catalytic activity">
    <reaction evidence="5">
        <text>L-glutamine + H2O = L-glutamate + NH4(+)</text>
        <dbReference type="Rhea" id="RHEA:15889"/>
        <dbReference type="ChEBI" id="CHEBI:15377"/>
        <dbReference type="ChEBI" id="CHEBI:28938"/>
        <dbReference type="ChEBI" id="CHEBI:29985"/>
        <dbReference type="ChEBI" id="CHEBI:58359"/>
        <dbReference type="EC" id="3.5.1.2"/>
    </reaction>
</comment>
<keyword evidence="4" id="KW-0378">Hydrolase</keyword>
<evidence type="ECO:0000313" key="6">
    <source>
        <dbReference type="Proteomes" id="UP000887577"/>
    </source>
</evidence>
<reference evidence="7 8" key="1">
    <citation type="submission" date="2022-11" db="UniProtKB">
        <authorList>
            <consortium name="WormBaseParasite"/>
        </authorList>
    </citation>
    <scope>IDENTIFICATION</scope>
</reference>
<dbReference type="Gene3D" id="3.40.710.10">
    <property type="entry name" value="DD-peptidase/beta-lactamase superfamily"/>
    <property type="match status" value="1"/>
</dbReference>
<dbReference type="SUPFAM" id="SSF56601">
    <property type="entry name" value="beta-lactamase/transpeptidase-like"/>
    <property type="match status" value="1"/>
</dbReference>
<dbReference type="GO" id="GO:0004359">
    <property type="term" value="F:glutaminase activity"/>
    <property type="evidence" value="ECO:0007669"/>
    <property type="project" value="UniProtKB-EC"/>
</dbReference>
<dbReference type="PANTHER" id="PTHR12544:SF29">
    <property type="entry name" value="GLUTAMINASE"/>
    <property type="match status" value="1"/>
</dbReference>
<evidence type="ECO:0000256" key="2">
    <source>
        <dbReference type="ARBA" id="ARBA00011881"/>
    </source>
</evidence>
<dbReference type="AlphaFoldDB" id="A0A914YE63"/>
<comment type="subunit">
    <text evidence="2">Homotetramer.</text>
</comment>
<comment type="similarity">
    <text evidence="1">Belongs to the glutaminase family.</text>
</comment>
<evidence type="ECO:0000256" key="4">
    <source>
        <dbReference type="ARBA" id="ARBA00022801"/>
    </source>
</evidence>
<dbReference type="GO" id="GO:0006537">
    <property type="term" value="P:glutamate biosynthetic process"/>
    <property type="evidence" value="ECO:0007669"/>
    <property type="project" value="TreeGrafter"/>
</dbReference>